<dbReference type="SUPFAM" id="SSF55729">
    <property type="entry name" value="Acyl-CoA N-acyltransferases (Nat)"/>
    <property type="match status" value="1"/>
</dbReference>
<feature type="domain" description="N-acetyltransferase" evidence="1">
    <location>
        <begin position="18"/>
        <end position="188"/>
    </location>
</feature>
<accession>A0ABW6J049</accession>
<dbReference type="EMBL" id="JBHTRV010000023">
    <property type="protein sequence ID" value="MFE5983306.1"/>
    <property type="molecule type" value="Genomic_DNA"/>
</dbReference>
<evidence type="ECO:0000313" key="2">
    <source>
        <dbReference type="EMBL" id="MFE5983306.1"/>
    </source>
</evidence>
<dbReference type="RefSeq" id="WP_386252812.1">
    <property type="nucleotide sequence ID" value="NZ_JBHTRV010000023.1"/>
</dbReference>
<dbReference type="EC" id="2.3.-.-" evidence="2"/>
<gene>
    <name evidence="2" type="ORF">ACFQ63_26755</name>
</gene>
<dbReference type="InterPro" id="IPR051908">
    <property type="entry name" value="Ribosomal_N-acetyltransferase"/>
</dbReference>
<evidence type="ECO:0000313" key="3">
    <source>
        <dbReference type="Proteomes" id="UP001600424"/>
    </source>
</evidence>
<keyword evidence="2" id="KW-0808">Transferase</keyword>
<dbReference type="Pfam" id="PF13302">
    <property type="entry name" value="Acetyltransf_3"/>
    <property type="match status" value="1"/>
</dbReference>
<organism evidence="2 3">
    <name type="scientific">Streptomyces wedmorensis</name>
    <dbReference type="NCBI Taxonomy" id="43759"/>
    <lineage>
        <taxon>Bacteria</taxon>
        <taxon>Bacillati</taxon>
        <taxon>Actinomycetota</taxon>
        <taxon>Actinomycetes</taxon>
        <taxon>Kitasatosporales</taxon>
        <taxon>Streptomycetaceae</taxon>
        <taxon>Streptomyces</taxon>
    </lineage>
</organism>
<dbReference type="PROSITE" id="PS51186">
    <property type="entry name" value="GNAT"/>
    <property type="match status" value="1"/>
</dbReference>
<dbReference type="InterPro" id="IPR016181">
    <property type="entry name" value="Acyl_CoA_acyltransferase"/>
</dbReference>
<keyword evidence="2" id="KW-0012">Acyltransferase</keyword>
<comment type="caution">
    <text evidence="2">The sequence shown here is derived from an EMBL/GenBank/DDBJ whole genome shotgun (WGS) entry which is preliminary data.</text>
</comment>
<dbReference type="PANTHER" id="PTHR43441:SF10">
    <property type="entry name" value="ACETYLTRANSFERASE"/>
    <property type="match status" value="1"/>
</dbReference>
<sequence length="188" mass="20080">MNSSVTLRAAATQALPALVLRPWSARDIPSLIEACRDPVLRRWTSHQVDDEAGGARWLETQRAGWAGGERFSFAVLEEGPGGEEGPLVGNTALKGVTPGGPAAEVGYWTAAHARGKGVAPRALEVLTEWAFGTFGPEGLERLDLLHQVDNPASCRVASKSGYAFDRVLPATPPAFPRDGHLHVRRPGD</sequence>
<name>A0ABW6J049_STRWE</name>
<dbReference type="InterPro" id="IPR000182">
    <property type="entry name" value="GNAT_dom"/>
</dbReference>
<dbReference type="Gene3D" id="3.40.630.30">
    <property type="match status" value="1"/>
</dbReference>
<dbReference type="Proteomes" id="UP001600424">
    <property type="component" value="Unassembled WGS sequence"/>
</dbReference>
<reference evidence="2 3" key="1">
    <citation type="submission" date="2024-09" db="EMBL/GenBank/DDBJ databases">
        <title>The Natural Products Discovery Center: Release of the First 8490 Sequenced Strains for Exploring Actinobacteria Biosynthetic Diversity.</title>
        <authorList>
            <person name="Kalkreuter E."/>
            <person name="Kautsar S.A."/>
            <person name="Yang D."/>
            <person name="Bader C.D."/>
            <person name="Teijaro C.N."/>
            <person name="Fluegel L."/>
            <person name="Davis C.M."/>
            <person name="Simpson J.R."/>
            <person name="Lauterbach L."/>
            <person name="Steele A.D."/>
            <person name="Gui C."/>
            <person name="Meng S."/>
            <person name="Li G."/>
            <person name="Viehrig K."/>
            <person name="Ye F."/>
            <person name="Su P."/>
            <person name="Kiefer A.F."/>
            <person name="Nichols A."/>
            <person name="Cepeda A.J."/>
            <person name="Yan W."/>
            <person name="Fan B."/>
            <person name="Jiang Y."/>
            <person name="Adhikari A."/>
            <person name="Zheng C.-J."/>
            <person name="Schuster L."/>
            <person name="Cowan T.M."/>
            <person name="Smanski M.J."/>
            <person name="Chevrette M.G."/>
            <person name="De Carvalho L.P.S."/>
            <person name="Shen B."/>
        </authorList>
    </citation>
    <scope>NUCLEOTIDE SEQUENCE [LARGE SCALE GENOMIC DNA]</scope>
    <source>
        <strain evidence="2 3">NPDC056472</strain>
    </source>
</reference>
<dbReference type="PANTHER" id="PTHR43441">
    <property type="entry name" value="RIBOSOMAL-PROTEIN-SERINE ACETYLTRANSFERASE"/>
    <property type="match status" value="1"/>
</dbReference>
<protein>
    <submittedName>
        <fullName evidence="2">GNAT family N-acetyltransferase</fullName>
        <ecNumber evidence="2">2.3.-.-</ecNumber>
    </submittedName>
</protein>
<evidence type="ECO:0000259" key="1">
    <source>
        <dbReference type="PROSITE" id="PS51186"/>
    </source>
</evidence>
<proteinExistence type="predicted"/>
<dbReference type="GO" id="GO:0016746">
    <property type="term" value="F:acyltransferase activity"/>
    <property type="evidence" value="ECO:0007669"/>
    <property type="project" value="UniProtKB-KW"/>
</dbReference>
<keyword evidence="3" id="KW-1185">Reference proteome</keyword>